<name>A0A314UPF7_PRUYE</name>
<keyword evidence="2" id="KW-1185">Reference proteome</keyword>
<gene>
    <name evidence="1" type="ORF">Pyn_17854</name>
</gene>
<comment type="caution">
    <text evidence="1">The sequence shown here is derived from an EMBL/GenBank/DDBJ whole genome shotgun (WGS) entry which is preliminary data.</text>
</comment>
<reference evidence="1 2" key="1">
    <citation type="submission" date="2018-02" db="EMBL/GenBank/DDBJ databases">
        <title>Draft genome of wild Prunus yedoensis var. nudiflora.</title>
        <authorList>
            <person name="Baek S."/>
            <person name="Kim J.-H."/>
            <person name="Choi K."/>
            <person name="Kim G.-B."/>
            <person name="Cho A."/>
            <person name="Jang H."/>
            <person name="Shin C.-H."/>
            <person name="Yu H.-J."/>
            <person name="Mun J.-H."/>
        </authorList>
    </citation>
    <scope>NUCLEOTIDE SEQUENCE [LARGE SCALE GENOMIC DNA]</scope>
    <source>
        <strain evidence="2">cv. Jeju island</strain>
        <tissue evidence="1">Leaf</tissue>
    </source>
</reference>
<accession>A0A314UPF7</accession>
<dbReference type="STRING" id="2094558.A0A314UPF7"/>
<proteinExistence type="predicted"/>
<dbReference type="PANTHER" id="PTHR46691:SF3">
    <property type="entry name" value="HIGH MOBILITY GROUP B PROTEIN 15"/>
    <property type="match status" value="1"/>
</dbReference>
<dbReference type="EMBL" id="PJQY01003196">
    <property type="protein sequence ID" value="PQM39360.1"/>
    <property type="molecule type" value="Genomic_DNA"/>
</dbReference>
<dbReference type="Proteomes" id="UP000250321">
    <property type="component" value="Unassembled WGS sequence"/>
</dbReference>
<dbReference type="OrthoDB" id="1742950at2759"/>
<sequence>MKVEGHSSSFEISKGTGVFIGKGGVLGPCFKGVLILIDGQTGHSQPQTQHGIGIGKGQGRLGCGVTVLAMASTSCASKSPLLMKDTSSLYLPYPAPLAKHEEVVANPKLFMATLEKLHASMGTKFIRNALMWCYGGVDVDQ</sequence>
<dbReference type="AlphaFoldDB" id="A0A314UPF7"/>
<organism evidence="1 2">
    <name type="scientific">Prunus yedoensis var. nudiflora</name>
    <dbReference type="NCBI Taxonomy" id="2094558"/>
    <lineage>
        <taxon>Eukaryota</taxon>
        <taxon>Viridiplantae</taxon>
        <taxon>Streptophyta</taxon>
        <taxon>Embryophyta</taxon>
        <taxon>Tracheophyta</taxon>
        <taxon>Spermatophyta</taxon>
        <taxon>Magnoliopsida</taxon>
        <taxon>eudicotyledons</taxon>
        <taxon>Gunneridae</taxon>
        <taxon>Pentapetalae</taxon>
        <taxon>rosids</taxon>
        <taxon>fabids</taxon>
        <taxon>Rosales</taxon>
        <taxon>Rosaceae</taxon>
        <taxon>Amygdaloideae</taxon>
        <taxon>Amygdaleae</taxon>
        <taxon>Prunus</taxon>
    </lineage>
</organism>
<evidence type="ECO:0000313" key="2">
    <source>
        <dbReference type="Proteomes" id="UP000250321"/>
    </source>
</evidence>
<protein>
    <submittedName>
        <fullName evidence="1">High mobility group B protein 15</fullName>
    </submittedName>
</protein>
<dbReference type="PANTHER" id="PTHR46691">
    <property type="entry name" value="HIGH MOBILITY GROUP B PROTEIN 9"/>
    <property type="match status" value="1"/>
</dbReference>
<evidence type="ECO:0000313" key="1">
    <source>
        <dbReference type="EMBL" id="PQM39360.1"/>
    </source>
</evidence>